<keyword evidence="4" id="KW-1185">Reference proteome</keyword>
<dbReference type="InterPro" id="IPR010326">
    <property type="entry name" value="EXOC3/Sec6"/>
</dbReference>
<dbReference type="GeneTree" id="ENSGT01030000234613"/>
<name>A0A8C8G400_ONCTS</name>
<feature type="compositionally biased region" description="Polar residues" evidence="2">
    <location>
        <begin position="96"/>
        <end position="112"/>
    </location>
</feature>
<evidence type="ECO:0008006" key="5">
    <source>
        <dbReference type="Google" id="ProtNLM"/>
    </source>
</evidence>
<dbReference type="GO" id="GO:0000149">
    <property type="term" value="F:SNARE binding"/>
    <property type="evidence" value="ECO:0007669"/>
    <property type="project" value="TreeGrafter"/>
</dbReference>
<accession>A0A8C8G400</accession>
<dbReference type="RefSeq" id="XP_024292969.1">
    <property type="nucleotide sequence ID" value="XM_024437201.2"/>
</dbReference>
<dbReference type="Gene3D" id="1.10.357.70">
    <property type="entry name" value="Exocyst complex component Sec6, C-terminal domain"/>
    <property type="match status" value="1"/>
</dbReference>
<evidence type="ECO:0000313" key="3">
    <source>
        <dbReference type="Ensembl" id="ENSOTSP00005044527.2"/>
    </source>
</evidence>
<dbReference type="GO" id="GO:0000145">
    <property type="term" value="C:exocyst"/>
    <property type="evidence" value="ECO:0007669"/>
    <property type="project" value="InterPro"/>
</dbReference>
<feature type="compositionally biased region" description="Basic and acidic residues" evidence="2">
    <location>
        <begin position="46"/>
        <end position="67"/>
    </location>
</feature>
<comment type="similarity">
    <text evidence="1">Belongs to the SEC6 family.</text>
</comment>
<dbReference type="PANTHER" id="PTHR21292">
    <property type="entry name" value="EXOCYST COMPLEX COMPONENT SEC6-RELATED"/>
    <property type="match status" value="1"/>
</dbReference>
<dbReference type="GO" id="GO:0006887">
    <property type="term" value="P:exocytosis"/>
    <property type="evidence" value="ECO:0007669"/>
    <property type="project" value="InterPro"/>
</dbReference>
<gene>
    <name evidence="3" type="primary">LOC112261680</name>
</gene>
<dbReference type="PANTHER" id="PTHR21292:SF7">
    <property type="entry name" value="EXOCYST COMPLEX COMPONENT 3-LIKE 2"/>
    <property type="match status" value="1"/>
</dbReference>
<reference evidence="3" key="1">
    <citation type="submission" date="2025-08" db="UniProtKB">
        <authorList>
            <consortium name="Ensembl"/>
        </authorList>
    </citation>
    <scope>IDENTIFICATION</scope>
</reference>
<reference evidence="3" key="2">
    <citation type="submission" date="2025-09" db="UniProtKB">
        <authorList>
            <consortium name="Ensembl"/>
        </authorList>
    </citation>
    <scope>IDENTIFICATION</scope>
</reference>
<feature type="compositionally biased region" description="Basic residues" evidence="2">
    <location>
        <begin position="165"/>
        <end position="180"/>
    </location>
</feature>
<evidence type="ECO:0000313" key="4">
    <source>
        <dbReference type="Proteomes" id="UP000694402"/>
    </source>
</evidence>
<dbReference type="Pfam" id="PF06046">
    <property type="entry name" value="Sec6"/>
    <property type="match status" value="1"/>
</dbReference>
<dbReference type="RefSeq" id="XP_024292970.1">
    <property type="nucleotide sequence ID" value="XM_024437202.2"/>
</dbReference>
<protein>
    <recommendedName>
        <fullName evidence="5">Exocyst complex component 3</fullName>
    </recommendedName>
</protein>
<sequence>MASGDQMAEIGEPGDMEEVNEAQGLEDGSSLKSTMERNGKTQPDGPVKERKLGMMKQFRESMKRVGERSPLASNSKGSKDRPYSDQGGDSIDPEVTSLTHQLPPTHSPSLSAGSPVASPLKSPGEFFQRKEGEESAEDSPPSQKKHSRTHSDPSTIGDSLLKKGASIRRSLRLVRNKKDKTLKQEPLQSVTEITVEEKREKKKEEINESYILPEIPLIPPSGLSAGSPVGSPLKSPVGFFQIKEGGEIAEDSPPSQKKHSRTHSDPSTIGDSLLKKGASIRRSFRLVGNKKDKTLKQEQLQSVTEITVEEKRAGEESVEIKESYILPEIPLTPLSVMQINELIKTEVLEEAHLNLLSLRQEFQRERDECREEASPMELAKKEKDLSILYRAMQEKVKEIVRNSNSLSSLNKELLMHVARIIQEEEKREAEPGGVVVLGDWRGAWREAVSEGVEATLKRVPLDRPEQNASWLAIHLGLLGKAIVEDLEKVKRELQGSYPPSFNVFSTYMSCYHGAVSQHLNTLQQQVTDLKDYYALLDWIINRYESETIMSSPSLRPEMEAEKTGLSLEEGFLDQLKGKYCMRAKEDMRASLDKILELENEDIWIKKQAPETDDEHFLNSDIHMDIWTNVKSNAVNSKRIDVNLEMRVVCSCLEELQQFPKRFETKLRYCCNSVENPSLWADYQITYINSFTALMEHMEGYRESCPTQVDHLSREVDGLVHRLVQSLEDQFKNDVRPYLRRMMTRKWLSTDEDFQQLYSRTEKLTHRCSQMRPPYVQTFLSCLHYYVVKEYVSQLMKNNYSCKNRKHDKAATKMRAQWNKLKDLFEEMTTHDWLHPVGDHLSNIIGETNKRDIKNHLKLLVADYPDISKKHLSAVLYFRGLMRGRERQVILQRLTELKRELGTAGNIGDNRRALFSDMQVTVTNTDRLADIPFFCFLLPDS</sequence>
<dbReference type="GO" id="GO:0051601">
    <property type="term" value="P:exocyst localization"/>
    <property type="evidence" value="ECO:0007669"/>
    <property type="project" value="TreeGrafter"/>
</dbReference>
<dbReference type="AlphaFoldDB" id="A0A8C8G400"/>
<dbReference type="Ensembl" id="ENSOTST00005048420.2">
    <property type="protein sequence ID" value="ENSOTSP00005044527.2"/>
    <property type="gene ID" value="ENSOTSG00005021634.2"/>
</dbReference>
<feature type="region of interest" description="Disordered" evidence="2">
    <location>
        <begin position="1"/>
        <end position="185"/>
    </location>
</feature>
<dbReference type="Proteomes" id="UP000694402">
    <property type="component" value="Unassembled WGS sequence"/>
</dbReference>
<dbReference type="InterPro" id="IPR042532">
    <property type="entry name" value="EXOC3/Sec6_C"/>
</dbReference>
<feature type="region of interest" description="Disordered" evidence="2">
    <location>
        <begin position="247"/>
        <end position="273"/>
    </location>
</feature>
<evidence type="ECO:0000256" key="1">
    <source>
        <dbReference type="ARBA" id="ARBA00009447"/>
    </source>
</evidence>
<proteinExistence type="inferred from homology"/>
<dbReference type="KEGG" id="otw:112261680"/>
<dbReference type="GeneID" id="112261680"/>
<evidence type="ECO:0000256" key="2">
    <source>
        <dbReference type="SAM" id="MobiDB-lite"/>
    </source>
</evidence>
<organism evidence="3 4">
    <name type="scientific">Oncorhynchus tshawytscha</name>
    <name type="common">Chinook salmon</name>
    <name type="synonym">Salmo tshawytscha</name>
    <dbReference type="NCBI Taxonomy" id="74940"/>
    <lineage>
        <taxon>Eukaryota</taxon>
        <taxon>Metazoa</taxon>
        <taxon>Chordata</taxon>
        <taxon>Craniata</taxon>
        <taxon>Vertebrata</taxon>
        <taxon>Euteleostomi</taxon>
        <taxon>Actinopterygii</taxon>
        <taxon>Neopterygii</taxon>
        <taxon>Teleostei</taxon>
        <taxon>Protacanthopterygii</taxon>
        <taxon>Salmoniformes</taxon>
        <taxon>Salmonidae</taxon>
        <taxon>Salmoninae</taxon>
        <taxon>Oncorhynchus</taxon>
    </lineage>
</organism>